<organism evidence="3 4">
    <name type="scientific">Parasedimentitalea psychrophila</name>
    <dbReference type="NCBI Taxonomy" id="2997337"/>
    <lineage>
        <taxon>Bacteria</taxon>
        <taxon>Pseudomonadati</taxon>
        <taxon>Pseudomonadota</taxon>
        <taxon>Alphaproteobacteria</taxon>
        <taxon>Rhodobacterales</taxon>
        <taxon>Paracoccaceae</taxon>
        <taxon>Parasedimentitalea</taxon>
    </lineage>
</organism>
<sequence length="68" mass="7432">METRVRSLVKALIWNIIGLGSMALVGFLATGSIAVGGVIALINTAIGFTLYLLYERIWSRIGWGRDHV</sequence>
<proteinExistence type="predicted"/>
<evidence type="ECO:0000313" key="4">
    <source>
        <dbReference type="Proteomes" id="UP001238334"/>
    </source>
</evidence>
<dbReference type="InterPro" id="IPR018638">
    <property type="entry name" value="DUF2061_membrane"/>
</dbReference>
<reference evidence="3 4" key="1">
    <citation type="submission" date="2023-06" db="EMBL/GenBank/DDBJ databases">
        <title>Parasedimentitalea psychrophila sp. nov., a psychrophilic bacterium isolated from deep-sea sediment.</title>
        <authorList>
            <person name="Li A."/>
        </authorList>
    </citation>
    <scope>NUCLEOTIDE SEQUENCE [LARGE SCALE GENOMIC DNA]</scope>
    <source>
        <strain evidence="3 4">QS115</strain>
    </source>
</reference>
<keyword evidence="1" id="KW-0472">Membrane</keyword>
<evidence type="ECO:0000313" key="3">
    <source>
        <dbReference type="EMBL" id="WIY25596.1"/>
    </source>
</evidence>
<dbReference type="RefSeq" id="WP_270918784.1">
    <property type="nucleotide sequence ID" value="NZ_CP127247.1"/>
</dbReference>
<dbReference type="AlphaFoldDB" id="A0A9Y2L0U0"/>
<keyword evidence="4" id="KW-1185">Reference proteome</keyword>
<feature type="transmembrane region" description="Helical" evidence="1">
    <location>
        <begin position="35"/>
        <end position="54"/>
    </location>
</feature>
<dbReference type="Proteomes" id="UP001238334">
    <property type="component" value="Chromosome"/>
</dbReference>
<dbReference type="EMBL" id="CP127247">
    <property type="protein sequence ID" value="WIY25596.1"/>
    <property type="molecule type" value="Genomic_DNA"/>
</dbReference>
<accession>A0A9Y2L0U0</accession>
<dbReference type="Pfam" id="PF09834">
    <property type="entry name" value="DUF2061"/>
    <property type="match status" value="1"/>
</dbReference>
<name>A0A9Y2L0U0_9RHOB</name>
<keyword evidence="1" id="KW-0812">Transmembrane</keyword>
<feature type="transmembrane region" description="Helical" evidence="1">
    <location>
        <begin position="12"/>
        <end position="29"/>
    </location>
</feature>
<feature type="domain" description="DUF2061" evidence="2">
    <location>
        <begin position="8"/>
        <end position="59"/>
    </location>
</feature>
<dbReference type="KEGG" id="ppso:QPJ95_01200"/>
<protein>
    <submittedName>
        <fullName evidence="3">DUF2061 domain-containing protein</fullName>
    </submittedName>
</protein>
<keyword evidence="1" id="KW-1133">Transmembrane helix</keyword>
<evidence type="ECO:0000256" key="1">
    <source>
        <dbReference type="SAM" id="Phobius"/>
    </source>
</evidence>
<evidence type="ECO:0000259" key="2">
    <source>
        <dbReference type="Pfam" id="PF09834"/>
    </source>
</evidence>
<gene>
    <name evidence="3" type="ORF">QPJ95_01200</name>
</gene>